<keyword evidence="3" id="KW-1185">Reference proteome</keyword>
<organism evidence="2 3">
    <name type="scientific">Pleurodeles waltl</name>
    <name type="common">Iberian ribbed newt</name>
    <dbReference type="NCBI Taxonomy" id="8319"/>
    <lineage>
        <taxon>Eukaryota</taxon>
        <taxon>Metazoa</taxon>
        <taxon>Chordata</taxon>
        <taxon>Craniata</taxon>
        <taxon>Vertebrata</taxon>
        <taxon>Euteleostomi</taxon>
        <taxon>Amphibia</taxon>
        <taxon>Batrachia</taxon>
        <taxon>Caudata</taxon>
        <taxon>Salamandroidea</taxon>
        <taxon>Salamandridae</taxon>
        <taxon>Pleurodelinae</taxon>
        <taxon>Pleurodeles</taxon>
    </lineage>
</organism>
<evidence type="ECO:0000313" key="2">
    <source>
        <dbReference type="EMBL" id="KAJ1100670.1"/>
    </source>
</evidence>
<proteinExistence type="predicted"/>
<feature type="region of interest" description="Disordered" evidence="1">
    <location>
        <begin position="116"/>
        <end position="138"/>
    </location>
</feature>
<comment type="caution">
    <text evidence="2">The sequence shown here is derived from an EMBL/GenBank/DDBJ whole genome shotgun (WGS) entry which is preliminary data.</text>
</comment>
<dbReference type="EMBL" id="JANPWB010000014">
    <property type="protein sequence ID" value="KAJ1100670.1"/>
    <property type="molecule type" value="Genomic_DNA"/>
</dbReference>
<feature type="compositionally biased region" description="Basic residues" evidence="1">
    <location>
        <begin position="129"/>
        <end position="138"/>
    </location>
</feature>
<accession>A0AAV7MKD5</accession>
<dbReference type="AlphaFoldDB" id="A0AAV7MKD5"/>
<evidence type="ECO:0000313" key="3">
    <source>
        <dbReference type="Proteomes" id="UP001066276"/>
    </source>
</evidence>
<sequence length="138" mass="15930">MLNKFQRKCGEERVKLNNTKKKEWAWRGRHSLRGKRRVRSRNPRAGTDVKGNLLKAANNVGPKGRNSPIKRESPVNSPGLPSCSEVSAEVKDAYLRSARRESRTFFRTFSSAAKARRERLKTAVNVKEKQRKRFKYTS</sequence>
<gene>
    <name evidence="2" type="ORF">NDU88_005751</name>
</gene>
<protein>
    <submittedName>
        <fullName evidence="2">Uncharacterized protein</fullName>
    </submittedName>
</protein>
<evidence type="ECO:0000256" key="1">
    <source>
        <dbReference type="SAM" id="MobiDB-lite"/>
    </source>
</evidence>
<feature type="compositionally biased region" description="Basic residues" evidence="1">
    <location>
        <begin position="27"/>
        <end position="42"/>
    </location>
</feature>
<dbReference type="Proteomes" id="UP001066276">
    <property type="component" value="Chromosome 10"/>
</dbReference>
<feature type="region of interest" description="Disordered" evidence="1">
    <location>
        <begin position="26"/>
        <end position="84"/>
    </location>
</feature>
<reference evidence="2" key="1">
    <citation type="journal article" date="2022" name="bioRxiv">
        <title>Sequencing and chromosome-scale assembly of the giantPleurodeles waltlgenome.</title>
        <authorList>
            <person name="Brown T."/>
            <person name="Elewa A."/>
            <person name="Iarovenko S."/>
            <person name="Subramanian E."/>
            <person name="Araus A.J."/>
            <person name="Petzold A."/>
            <person name="Susuki M."/>
            <person name="Suzuki K.-i.T."/>
            <person name="Hayashi T."/>
            <person name="Toyoda A."/>
            <person name="Oliveira C."/>
            <person name="Osipova E."/>
            <person name="Leigh N.D."/>
            <person name="Simon A."/>
            <person name="Yun M.H."/>
        </authorList>
    </citation>
    <scope>NUCLEOTIDE SEQUENCE</scope>
    <source>
        <strain evidence="2">20211129_DDA</strain>
        <tissue evidence="2">Liver</tissue>
    </source>
</reference>
<name>A0AAV7MKD5_PLEWA</name>